<dbReference type="PANTHER" id="PTHR43221">
    <property type="entry name" value="PROTEASE HTPX"/>
    <property type="match status" value="1"/>
</dbReference>
<evidence type="ECO:0000313" key="13">
    <source>
        <dbReference type="EMBL" id="MBP2477123.1"/>
    </source>
</evidence>
<evidence type="ECO:0000313" key="14">
    <source>
        <dbReference type="Proteomes" id="UP001519363"/>
    </source>
</evidence>
<comment type="cofactor">
    <cofactor evidence="10">
        <name>Zn(2+)</name>
        <dbReference type="ChEBI" id="CHEBI:29105"/>
    </cofactor>
    <text evidence="10">Binds 1 zinc ion per subunit.</text>
</comment>
<proteinExistence type="inferred from homology"/>
<keyword evidence="14" id="KW-1185">Reference proteome</keyword>
<dbReference type="EMBL" id="JAGIOO010000001">
    <property type="protein sequence ID" value="MBP2477123.1"/>
    <property type="molecule type" value="Genomic_DNA"/>
</dbReference>
<dbReference type="Pfam" id="PF01435">
    <property type="entry name" value="Peptidase_M48"/>
    <property type="match status" value="1"/>
</dbReference>
<dbReference type="GO" id="GO:0006508">
    <property type="term" value="P:proteolysis"/>
    <property type="evidence" value="ECO:0007669"/>
    <property type="project" value="UniProtKB-KW"/>
</dbReference>
<feature type="region of interest" description="Disordered" evidence="11">
    <location>
        <begin position="334"/>
        <end position="360"/>
    </location>
</feature>
<evidence type="ECO:0000256" key="8">
    <source>
        <dbReference type="ARBA" id="ARBA00023049"/>
    </source>
</evidence>
<feature type="compositionally biased region" description="Gly residues" evidence="11">
    <location>
        <begin position="339"/>
        <end position="350"/>
    </location>
</feature>
<keyword evidence="1" id="KW-1003">Cell membrane</keyword>
<keyword evidence="9" id="KW-0472">Membrane</keyword>
<evidence type="ECO:0000256" key="5">
    <source>
        <dbReference type="ARBA" id="ARBA00022801"/>
    </source>
</evidence>
<keyword evidence="4" id="KW-0479">Metal-binding</keyword>
<evidence type="ECO:0000256" key="4">
    <source>
        <dbReference type="ARBA" id="ARBA00022723"/>
    </source>
</evidence>
<keyword evidence="8 10" id="KW-0482">Metalloprotease</keyword>
<reference evidence="13 14" key="1">
    <citation type="submission" date="2021-03" db="EMBL/GenBank/DDBJ databases">
        <title>Sequencing the genomes of 1000 actinobacteria strains.</title>
        <authorList>
            <person name="Klenk H.-P."/>
        </authorList>
    </citation>
    <scope>NUCLEOTIDE SEQUENCE [LARGE SCALE GENOMIC DNA]</scope>
    <source>
        <strain evidence="13 14">DSM 44580</strain>
    </source>
</reference>
<keyword evidence="5 10" id="KW-0378">Hydrolase</keyword>
<keyword evidence="6 10" id="KW-0862">Zinc</keyword>
<evidence type="ECO:0000259" key="12">
    <source>
        <dbReference type="Pfam" id="PF01435"/>
    </source>
</evidence>
<evidence type="ECO:0000256" key="2">
    <source>
        <dbReference type="ARBA" id="ARBA00022670"/>
    </source>
</evidence>
<protein>
    <submittedName>
        <fullName evidence="13">Zn-dependent protease with chaperone function</fullName>
    </submittedName>
</protein>
<dbReference type="CDD" id="cd07325">
    <property type="entry name" value="M48_Ste24p_like"/>
    <property type="match status" value="1"/>
</dbReference>
<dbReference type="Proteomes" id="UP001519363">
    <property type="component" value="Unassembled WGS sequence"/>
</dbReference>
<evidence type="ECO:0000256" key="10">
    <source>
        <dbReference type="RuleBase" id="RU003983"/>
    </source>
</evidence>
<keyword evidence="2 10" id="KW-0645">Protease</keyword>
<evidence type="ECO:0000256" key="3">
    <source>
        <dbReference type="ARBA" id="ARBA00022692"/>
    </source>
</evidence>
<name>A0ABS5AKM8_9PSEU</name>
<evidence type="ECO:0000256" key="11">
    <source>
        <dbReference type="SAM" id="MobiDB-lite"/>
    </source>
</evidence>
<dbReference type="InterPro" id="IPR001915">
    <property type="entry name" value="Peptidase_M48"/>
</dbReference>
<dbReference type="RefSeq" id="WP_086788791.1">
    <property type="nucleotide sequence ID" value="NZ_JAGIOO010000001.1"/>
</dbReference>
<evidence type="ECO:0000256" key="7">
    <source>
        <dbReference type="ARBA" id="ARBA00022989"/>
    </source>
</evidence>
<dbReference type="PANTHER" id="PTHR43221:SF3">
    <property type="entry name" value="SLL1280 PROTEIN"/>
    <property type="match status" value="1"/>
</dbReference>
<dbReference type="Gene3D" id="3.30.2010.10">
    <property type="entry name" value="Metalloproteases ('zincins'), catalytic domain"/>
    <property type="match status" value="1"/>
</dbReference>
<evidence type="ECO:0000256" key="9">
    <source>
        <dbReference type="ARBA" id="ARBA00023136"/>
    </source>
</evidence>
<keyword evidence="7" id="KW-1133">Transmembrane helix</keyword>
<sequence>MADDAAQVPVATGRTRFPRISPRAYEHPADRGALATARAVPGFPAVLKAISGAVGERSERLLALATSIRVSETQYPELHRLKLEAAAVLDLEHTPDLFVKRDPHPNSYAIGMDEPFIVVTTGLLELLDEDGIRFVLGHEMGHVLSGHAVYYTVLERLIRLAAGMSWMPIGYWGLRAIIIALQDWYRRAQLSADRAGLLVAQDPAVALRVHMLLSGVTDPSAIDTAEFLKQAADYDGVEDVRDSVLKLLHLDGRTHPLPVVRAADLQQWAAGEQYREILAGTFPVRDDDTLTSNWRDDVKGAAKSYKEAIASSADPLAKVLSEVGSLVSDTAGKVWSSFTGGGNRGGGTGGDKPEGGSSPN</sequence>
<comment type="similarity">
    <text evidence="10">Belongs to the peptidase M48 family.</text>
</comment>
<evidence type="ECO:0000256" key="6">
    <source>
        <dbReference type="ARBA" id="ARBA00022833"/>
    </source>
</evidence>
<keyword evidence="3" id="KW-0812">Transmembrane</keyword>
<gene>
    <name evidence="13" type="ORF">JOF53_005995</name>
</gene>
<comment type="caution">
    <text evidence="13">The sequence shown here is derived from an EMBL/GenBank/DDBJ whole genome shotgun (WGS) entry which is preliminary data.</text>
</comment>
<dbReference type="InterPro" id="IPR050083">
    <property type="entry name" value="HtpX_protease"/>
</dbReference>
<evidence type="ECO:0000256" key="1">
    <source>
        <dbReference type="ARBA" id="ARBA00022475"/>
    </source>
</evidence>
<accession>A0ABS5AKM8</accession>
<dbReference type="GO" id="GO:0008233">
    <property type="term" value="F:peptidase activity"/>
    <property type="evidence" value="ECO:0007669"/>
    <property type="project" value="UniProtKB-KW"/>
</dbReference>
<organism evidence="13 14">
    <name type="scientific">Crossiella equi</name>
    <dbReference type="NCBI Taxonomy" id="130796"/>
    <lineage>
        <taxon>Bacteria</taxon>
        <taxon>Bacillati</taxon>
        <taxon>Actinomycetota</taxon>
        <taxon>Actinomycetes</taxon>
        <taxon>Pseudonocardiales</taxon>
        <taxon>Pseudonocardiaceae</taxon>
        <taxon>Crossiella</taxon>
    </lineage>
</organism>
<feature type="domain" description="Peptidase M48" evidence="12">
    <location>
        <begin position="75"/>
        <end position="268"/>
    </location>
</feature>